<accession>K0VBG2</accession>
<gene>
    <name evidence="1" type="ORF">MVAC_03016</name>
</gene>
<name>K0VBG2_MYCVA</name>
<evidence type="ECO:0000313" key="2">
    <source>
        <dbReference type="Proteomes" id="UP000006072"/>
    </source>
</evidence>
<dbReference type="EMBL" id="ALQA01000004">
    <property type="protein sequence ID" value="EJZ12193.1"/>
    <property type="molecule type" value="Genomic_DNA"/>
</dbReference>
<dbReference type="eggNOG" id="ENOG50330V0">
    <property type="taxonomic scope" value="Bacteria"/>
</dbReference>
<protein>
    <submittedName>
        <fullName evidence="1">Uncharacterized protein</fullName>
    </submittedName>
</protein>
<organism evidence="1 2">
    <name type="scientific">Mycolicibacterium vaccae ATCC 25954</name>
    <dbReference type="NCBI Taxonomy" id="1194972"/>
    <lineage>
        <taxon>Bacteria</taxon>
        <taxon>Bacillati</taxon>
        <taxon>Actinomycetota</taxon>
        <taxon>Actinomycetes</taxon>
        <taxon>Mycobacteriales</taxon>
        <taxon>Mycobacteriaceae</taxon>
        <taxon>Mycolicibacterium</taxon>
    </lineage>
</organism>
<dbReference type="AlphaFoldDB" id="K0VBG2"/>
<proteinExistence type="predicted"/>
<comment type="caution">
    <text evidence="1">The sequence shown here is derived from an EMBL/GenBank/DDBJ whole genome shotgun (WGS) entry which is preliminary data.</text>
</comment>
<dbReference type="Proteomes" id="UP000006072">
    <property type="component" value="Unassembled WGS sequence"/>
</dbReference>
<evidence type="ECO:0000313" key="1">
    <source>
        <dbReference type="EMBL" id="EJZ12193.1"/>
    </source>
</evidence>
<sequence length="123" mass="13979">MIDYTKFPGLTCVYLEDSYVLEILEEPGELIFKLDAVLTPECPAYRPPRPDEQYCYAAGCLVFPSVLSIDWIERTDQKFTDASGEQDLGNIDVLKRDGDFFVAEGDWGKVRVQSAEPQFELDD</sequence>
<dbReference type="PATRIC" id="fig|1194972.3.peg.610"/>
<dbReference type="HOGENOM" id="CLU_159282_0_0_11"/>
<keyword evidence="2" id="KW-1185">Reference proteome</keyword>
<reference evidence="1 2" key="1">
    <citation type="journal article" date="2012" name="J. Bacteriol.">
        <title>Complete Genome Sequence of Mycobacterium vaccae Type Strain ATCC 25954.</title>
        <authorList>
            <person name="Ho Y.S."/>
            <person name="Adroub S.A."/>
            <person name="Abadi M."/>
            <person name="Al Alwan B."/>
            <person name="Alkhateeb R."/>
            <person name="Gao G."/>
            <person name="Ragab A."/>
            <person name="Ali S."/>
            <person name="van Soolingen D."/>
            <person name="Bitter W."/>
            <person name="Pain A."/>
            <person name="Abdallah A.M."/>
        </authorList>
    </citation>
    <scope>NUCLEOTIDE SEQUENCE [LARGE SCALE GENOMIC DNA]</scope>
    <source>
        <strain evidence="1 2">ATCC 25954</strain>
    </source>
</reference>
<dbReference type="RefSeq" id="WP_003929800.1">
    <property type="nucleotide sequence ID" value="NZ_JH814687.1"/>
</dbReference>